<evidence type="ECO:0000259" key="5">
    <source>
        <dbReference type="Pfam" id="PF20464"/>
    </source>
</evidence>
<dbReference type="PANTHER" id="PTHR33841">
    <property type="entry name" value="DNA METHYLTRANSFERASE YEEA-RELATED"/>
    <property type="match status" value="1"/>
</dbReference>
<feature type="domain" description="MmeI-like N-terminal" evidence="5">
    <location>
        <begin position="14"/>
        <end position="215"/>
    </location>
</feature>
<keyword evidence="3" id="KW-0808">Transferase</keyword>
<evidence type="ECO:0000256" key="4">
    <source>
        <dbReference type="ARBA" id="ARBA00047942"/>
    </source>
</evidence>
<dbReference type="InterPro" id="IPR002052">
    <property type="entry name" value="DNA_methylase_N6_adenine_CS"/>
</dbReference>
<organism evidence="9 10">
    <name type="scientific">Candidatus Accumulibacter appositus</name>
    <dbReference type="NCBI Taxonomy" id="1454003"/>
    <lineage>
        <taxon>Bacteria</taxon>
        <taxon>Pseudomonadati</taxon>
        <taxon>Pseudomonadota</taxon>
        <taxon>Betaproteobacteria</taxon>
        <taxon>Candidatus Accumulibacter</taxon>
    </lineage>
</organism>
<evidence type="ECO:0000256" key="1">
    <source>
        <dbReference type="ARBA" id="ARBA00011900"/>
    </source>
</evidence>
<evidence type="ECO:0000313" key="9">
    <source>
        <dbReference type="EMBL" id="EXI82651.1"/>
    </source>
</evidence>
<dbReference type="PROSITE" id="PS00092">
    <property type="entry name" value="N6_MTASE"/>
    <property type="match status" value="1"/>
</dbReference>
<dbReference type="Proteomes" id="UP000021816">
    <property type="component" value="Unassembled WGS sequence"/>
</dbReference>
<dbReference type="EC" id="2.1.1.72" evidence="1"/>
<evidence type="ECO:0000256" key="2">
    <source>
        <dbReference type="ARBA" id="ARBA00022603"/>
    </source>
</evidence>
<evidence type="ECO:0000259" key="6">
    <source>
        <dbReference type="Pfam" id="PF20465"/>
    </source>
</evidence>
<dbReference type="PRINTS" id="PR00507">
    <property type="entry name" value="N12N6MTFRASE"/>
</dbReference>
<dbReference type="GO" id="GO:0009007">
    <property type="term" value="F:site-specific DNA-methyltransferase (adenine-specific) activity"/>
    <property type="evidence" value="ECO:0007669"/>
    <property type="project" value="UniProtKB-EC"/>
</dbReference>
<comment type="catalytic activity">
    <reaction evidence="4">
        <text>a 2'-deoxyadenosine in DNA + S-adenosyl-L-methionine = an N(6)-methyl-2'-deoxyadenosine in DNA + S-adenosyl-L-homocysteine + H(+)</text>
        <dbReference type="Rhea" id="RHEA:15197"/>
        <dbReference type="Rhea" id="RHEA-COMP:12418"/>
        <dbReference type="Rhea" id="RHEA-COMP:12419"/>
        <dbReference type="ChEBI" id="CHEBI:15378"/>
        <dbReference type="ChEBI" id="CHEBI:57856"/>
        <dbReference type="ChEBI" id="CHEBI:59789"/>
        <dbReference type="ChEBI" id="CHEBI:90615"/>
        <dbReference type="ChEBI" id="CHEBI:90616"/>
        <dbReference type="EC" id="2.1.1.72"/>
    </reaction>
</comment>
<dbReference type="EMBL" id="JEMX01000010">
    <property type="protein sequence ID" value="EXI82651.1"/>
    <property type="molecule type" value="Genomic_DNA"/>
</dbReference>
<feature type="domain" description="MmeI-like helicase spacer" evidence="6">
    <location>
        <begin position="224"/>
        <end position="298"/>
    </location>
</feature>
<dbReference type="Pfam" id="PF20464">
    <property type="entry name" value="MmeI_N"/>
    <property type="match status" value="1"/>
</dbReference>
<dbReference type="Gene3D" id="3.40.50.150">
    <property type="entry name" value="Vaccinia Virus protein VP39"/>
    <property type="match status" value="1"/>
</dbReference>
<dbReference type="STRING" id="1454003.AW10_00437"/>
<dbReference type="AlphaFoldDB" id="A0A011P4T3"/>
<dbReference type="SUPFAM" id="SSF53335">
    <property type="entry name" value="S-adenosyl-L-methionine-dependent methyltransferases"/>
    <property type="match status" value="1"/>
</dbReference>
<evidence type="ECO:0000256" key="3">
    <source>
        <dbReference type="ARBA" id="ARBA00022679"/>
    </source>
</evidence>
<reference evidence="9 10" key="1">
    <citation type="submission" date="2014-02" db="EMBL/GenBank/DDBJ databases">
        <title>Expanding our view of genomic diversity in Candidatus Accumulibacter clades.</title>
        <authorList>
            <person name="Skennerton C.T."/>
            <person name="Barr J.J."/>
            <person name="Slater F.R."/>
            <person name="Bond P.L."/>
            <person name="Tyson G.W."/>
        </authorList>
    </citation>
    <scope>NUCLEOTIDE SEQUENCE [LARGE SCALE GENOMIC DNA]</scope>
    <source>
        <strain evidence="10">BA-92</strain>
    </source>
</reference>
<dbReference type="GO" id="GO:0003676">
    <property type="term" value="F:nucleic acid binding"/>
    <property type="evidence" value="ECO:0007669"/>
    <property type="project" value="InterPro"/>
</dbReference>
<dbReference type="Pfam" id="PF20465">
    <property type="entry name" value="MmeI_hel"/>
    <property type="match status" value="1"/>
</dbReference>
<evidence type="ECO:0000313" key="10">
    <source>
        <dbReference type="Proteomes" id="UP000021816"/>
    </source>
</evidence>
<dbReference type="InterPro" id="IPR046819">
    <property type="entry name" value="MmeI_hel"/>
</dbReference>
<dbReference type="Pfam" id="PF20473">
    <property type="entry name" value="MmeI_Mtase"/>
    <property type="match status" value="1"/>
</dbReference>
<comment type="caution">
    <text evidence="9">The sequence shown here is derived from an EMBL/GenBank/DDBJ whole genome shotgun (WGS) entry which is preliminary data.</text>
</comment>
<dbReference type="Pfam" id="PF20466">
    <property type="entry name" value="MmeI_TRD"/>
    <property type="match status" value="1"/>
</dbReference>
<protein>
    <recommendedName>
        <fullName evidence="1">site-specific DNA-methyltransferase (adenine-specific)</fullName>
        <ecNumber evidence="1">2.1.1.72</ecNumber>
    </recommendedName>
</protein>
<dbReference type="InterPro" id="IPR046816">
    <property type="entry name" value="MmeI_Mtase"/>
</dbReference>
<evidence type="ECO:0000259" key="8">
    <source>
        <dbReference type="Pfam" id="PF20473"/>
    </source>
</evidence>
<accession>A0A011P4T3</accession>
<dbReference type="InterPro" id="IPR046817">
    <property type="entry name" value="MmeI_N"/>
</dbReference>
<evidence type="ECO:0000259" key="7">
    <source>
        <dbReference type="Pfam" id="PF20466"/>
    </source>
</evidence>
<sequence>MTEASLSADPDTAQAAAFVARWRAADGSELANYQLFVTDLCRLLDVPSPDPAHEDTRDNAYVFERRVSFRHGDGSSSNGRIDCYKRGHFVLEAKKIRLAAASKGFDDALQRARGQAEGYARALPADEGRPPFLIVIDVGQVIELYADFTRSGATYTPFPDPRSHRIRLADLAERGIRERLQTLWRDPLALDPTRVSARVTREIAGHLARIARTLEGAGHHPELVAGFLTRCLFSMFAEDVGLLPRENGQGAFTTLLETLQSSPQQFVPLLAALWREMDAGGFSVVLRATLPRFNGKLFKQPEVIALDREQIGLLLQAAHADWTQVEPAIFGTLLERALTPSERHALGAHYTPRAYVERLVLPTVVEPLRGQWRNVQAAALLLANEGKLDTARAEVDAFHHRLCQIRVLDPACGSANFLYVTLEHMKRLEGEVLDQLHAFGRGQQRLEAEGLTVDPHQFLGLELNPRAAAIAELVLWIGYLQWHFRTSGSGLPPQPILKDFRNIECRDAVLACDGVETVVDERGVPVSRWNGVTTKAHPVTGEQVPDENARTPLQRYLNPRKATWPQADYIVGNPPFIGAGGMRAALGDGYVEALRKAWKEVPESADLVMFWWHHAAQLVAQGKVQRFGLITTNSLRQTFNRRVVHAALDKGVSLAFAVPDHPWVDSADGAAVRIAMTVGVPGNSEGRLLNVTAEREGKSDGLDVELQEQVGLLHADLRIGTSVANAKALQANGGLTGRGLQLIGAGFIVTPAEAMRLDVDAPIKQYRNGRDLTDRPRDVKLIDLFGFTAEEVRSRYPATYQWVLERVKPERDAKAGTPDGAGYARLWWLHGKPRQELRKMLVGLPRYIATVETAKHRTFQFLDADMAPDNMLVCLASADALHLGVLSSCTHATWALAAGGRLGVGNDPRYNKTRCFEPFPFPAANPEQAARIRDLAEQLDAHRKRQQEAHASLTLTGMYNVLEKLRSGEPLNAREKTIHEQGLVSVLKTLHDELDAAVLDAYGWSDLRAALADPAQKDAASETLLVRLAALNAERLAEEARGEVRWLRPEYQHPQAVASQSPLGIDDPAGKQAALAAAAVPASSTARLPWPAALPEQVAAVANMLAGAAAPLSETELAARFTGKGAWKKRLSQIVDTLEALGRVHRQGALLTSAG</sequence>
<dbReference type="GO" id="GO:0032259">
    <property type="term" value="P:methylation"/>
    <property type="evidence" value="ECO:0007669"/>
    <property type="project" value="UniProtKB-KW"/>
</dbReference>
<dbReference type="PATRIC" id="fig|1454003.3.peg.453"/>
<gene>
    <name evidence="9" type="ORF">AW10_00437</name>
</gene>
<dbReference type="InterPro" id="IPR029063">
    <property type="entry name" value="SAM-dependent_MTases_sf"/>
</dbReference>
<dbReference type="InterPro" id="IPR046820">
    <property type="entry name" value="MmeI_TRD"/>
</dbReference>
<proteinExistence type="predicted"/>
<keyword evidence="2" id="KW-0489">Methyltransferase</keyword>
<dbReference type="PANTHER" id="PTHR33841:SF1">
    <property type="entry name" value="DNA METHYLTRANSFERASE A"/>
    <property type="match status" value="1"/>
</dbReference>
<feature type="domain" description="MmeI-like DNA-methyltransferase" evidence="8">
    <location>
        <begin position="392"/>
        <end position="683"/>
    </location>
</feature>
<name>A0A011P4T3_9PROT</name>
<feature type="domain" description="MmeI-like target recognition" evidence="7">
    <location>
        <begin position="838"/>
        <end position="923"/>
    </location>
</feature>
<dbReference type="InterPro" id="IPR050953">
    <property type="entry name" value="N4_N6_ade-DNA_methylase"/>
</dbReference>